<dbReference type="GO" id="GO:0005886">
    <property type="term" value="C:plasma membrane"/>
    <property type="evidence" value="ECO:0007669"/>
    <property type="project" value="UniProtKB-SubCell"/>
</dbReference>
<keyword evidence="6 7" id="KW-0472">Membrane</keyword>
<dbReference type="PANTHER" id="PTHR33452:SF1">
    <property type="entry name" value="INNER MEMBRANE PROTEIN YPHA-RELATED"/>
    <property type="match status" value="1"/>
</dbReference>
<reference evidence="8 9" key="1">
    <citation type="submission" date="2013-09" db="EMBL/GenBank/DDBJ databases">
        <authorList>
            <person name="Zeng Z."/>
            <person name="Chen C."/>
        </authorList>
    </citation>
    <scope>NUCLEOTIDE SEQUENCE [LARGE SCALE GENOMIC DNA]</scope>
    <source>
        <strain evidence="8 9">WB 3.3-2</strain>
    </source>
</reference>
<comment type="subcellular location">
    <subcellularLocation>
        <location evidence="1">Cell membrane</location>
        <topology evidence="1">Multi-pass membrane protein</topology>
    </subcellularLocation>
</comment>
<dbReference type="EMBL" id="JRLX01000023">
    <property type="protein sequence ID" value="KGO85332.1"/>
    <property type="molecule type" value="Genomic_DNA"/>
</dbReference>
<keyword evidence="5 7" id="KW-1133">Transmembrane helix</keyword>
<feature type="transmembrane region" description="Helical" evidence="7">
    <location>
        <begin position="44"/>
        <end position="70"/>
    </location>
</feature>
<evidence type="ECO:0000256" key="1">
    <source>
        <dbReference type="ARBA" id="ARBA00004651"/>
    </source>
</evidence>
<keyword evidence="3" id="KW-1003">Cell membrane</keyword>
<dbReference type="STRING" id="1121895.GCA_000378485_01732"/>
<dbReference type="eggNOG" id="COG2259">
    <property type="taxonomic scope" value="Bacteria"/>
</dbReference>
<gene>
    <name evidence="8" type="ORF">Q765_16430</name>
</gene>
<evidence type="ECO:0000256" key="2">
    <source>
        <dbReference type="ARBA" id="ARBA00006679"/>
    </source>
</evidence>
<evidence type="ECO:0000313" key="8">
    <source>
        <dbReference type="EMBL" id="KGO85332.1"/>
    </source>
</evidence>
<dbReference type="Pfam" id="PF07681">
    <property type="entry name" value="DoxX"/>
    <property type="match status" value="1"/>
</dbReference>
<accession>A0A0A2LY71</accession>
<evidence type="ECO:0000256" key="3">
    <source>
        <dbReference type="ARBA" id="ARBA00022475"/>
    </source>
</evidence>
<feature type="transmembrane region" description="Helical" evidence="7">
    <location>
        <begin position="7"/>
        <end position="24"/>
    </location>
</feature>
<dbReference type="AlphaFoldDB" id="A0A0A2LY71"/>
<sequence>MIKPLPYLLLRLLLGMSFFGHGLVRLPKLTKFSEWMVQSFSKSMLPQALVTPFSYVLPVAELLTGILLLAGLFTRTALVAAAGIMLVLIFGSSMIEEWSAIPSQLIHGAIAAYLLNHIETNRLSIDHKLKH</sequence>
<evidence type="ECO:0000256" key="5">
    <source>
        <dbReference type="ARBA" id="ARBA00022989"/>
    </source>
</evidence>
<evidence type="ECO:0000256" key="6">
    <source>
        <dbReference type="ARBA" id="ARBA00023136"/>
    </source>
</evidence>
<comment type="caution">
    <text evidence="8">The sequence shown here is derived from an EMBL/GenBank/DDBJ whole genome shotgun (WGS) entry which is preliminary data.</text>
</comment>
<feature type="transmembrane region" description="Helical" evidence="7">
    <location>
        <begin position="77"/>
        <end position="95"/>
    </location>
</feature>
<evidence type="ECO:0000256" key="4">
    <source>
        <dbReference type="ARBA" id="ARBA00022692"/>
    </source>
</evidence>
<dbReference type="Proteomes" id="UP000030152">
    <property type="component" value="Unassembled WGS sequence"/>
</dbReference>
<dbReference type="PANTHER" id="PTHR33452">
    <property type="entry name" value="OXIDOREDUCTASE CATD-RELATED"/>
    <property type="match status" value="1"/>
</dbReference>
<organism evidence="8 9">
    <name type="scientific">Flavobacterium rivuli WB 3.3-2 = DSM 21788</name>
    <dbReference type="NCBI Taxonomy" id="1121895"/>
    <lineage>
        <taxon>Bacteria</taxon>
        <taxon>Pseudomonadati</taxon>
        <taxon>Bacteroidota</taxon>
        <taxon>Flavobacteriia</taxon>
        <taxon>Flavobacteriales</taxon>
        <taxon>Flavobacteriaceae</taxon>
        <taxon>Flavobacterium</taxon>
    </lineage>
</organism>
<protein>
    <submittedName>
        <fullName evidence="8">DoxX family protein</fullName>
    </submittedName>
</protein>
<dbReference type="InterPro" id="IPR032808">
    <property type="entry name" value="DoxX"/>
</dbReference>
<keyword evidence="4 7" id="KW-0812">Transmembrane</keyword>
<name>A0A0A2LY71_9FLAO</name>
<proteinExistence type="inferred from homology"/>
<comment type="similarity">
    <text evidence="2">Belongs to the DoxX family.</text>
</comment>
<dbReference type="OrthoDB" id="4732370at2"/>
<keyword evidence="9" id="KW-1185">Reference proteome</keyword>
<evidence type="ECO:0000256" key="7">
    <source>
        <dbReference type="SAM" id="Phobius"/>
    </source>
</evidence>
<dbReference type="InterPro" id="IPR051907">
    <property type="entry name" value="DoxX-like_oxidoreductase"/>
</dbReference>
<evidence type="ECO:0000313" key="9">
    <source>
        <dbReference type="Proteomes" id="UP000030152"/>
    </source>
</evidence>
<dbReference type="RefSeq" id="WP_020212885.1">
    <property type="nucleotide sequence ID" value="NZ_JRLX01000023.1"/>
</dbReference>